<feature type="disulfide bond" evidence="3">
    <location>
        <begin position="352"/>
        <end position="379"/>
    </location>
</feature>
<feature type="non-terminal residue" evidence="5">
    <location>
        <position position="531"/>
    </location>
</feature>
<evidence type="ECO:0000256" key="1">
    <source>
        <dbReference type="ARBA" id="ARBA00022737"/>
    </source>
</evidence>
<dbReference type="Gene3D" id="2.60.120.290">
    <property type="entry name" value="Spermadhesin, CUB domain"/>
    <property type="match status" value="5"/>
</dbReference>
<comment type="caution">
    <text evidence="3">Lacks conserved residue(s) required for the propagation of feature annotation.</text>
</comment>
<dbReference type="PANTHER" id="PTHR24251">
    <property type="entry name" value="OVOCHYMASE-RELATED"/>
    <property type="match status" value="1"/>
</dbReference>
<feature type="domain" description="CUB" evidence="4">
    <location>
        <begin position="471"/>
        <end position="531"/>
    </location>
</feature>
<organism evidence="5 6">
    <name type="scientific">Pseudolycoriella hygida</name>
    <dbReference type="NCBI Taxonomy" id="35572"/>
    <lineage>
        <taxon>Eukaryota</taxon>
        <taxon>Metazoa</taxon>
        <taxon>Ecdysozoa</taxon>
        <taxon>Arthropoda</taxon>
        <taxon>Hexapoda</taxon>
        <taxon>Insecta</taxon>
        <taxon>Pterygota</taxon>
        <taxon>Neoptera</taxon>
        <taxon>Endopterygota</taxon>
        <taxon>Diptera</taxon>
        <taxon>Nematocera</taxon>
        <taxon>Sciaroidea</taxon>
        <taxon>Sciaridae</taxon>
        <taxon>Pseudolycoriella</taxon>
    </lineage>
</organism>
<name>A0A9Q0S4V2_9DIPT</name>
<feature type="disulfide bond" evidence="3">
    <location>
        <begin position="3"/>
        <end position="30"/>
    </location>
</feature>
<comment type="caution">
    <text evidence="5">The sequence shown here is derived from an EMBL/GenBank/DDBJ whole genome shotgun (WGS) entry which is preliminary data.</text>
</comment>
<evidence type="ECO:0000313" key="6">
    <source>
        <dbReference type="Proteomes" id="UP001151699"/>
    </source>
</evidence>
<keyword evidence="2 3" id="KW-1015">Disulfide bond</keyword>
<dbReference type="FunFam" id="2.60.120.290:FF:000042">
    <property type="entry name" value="AGAP005526-PA"/>
    <property type="match status" value="1"/>
</dbReference>
<dbReference type="CDD" id="cd00041">
    <property type="entry name" value="CUB"/>
    <property type="match status" value="5"/>
</dbReference>
<reference evidence="5" key="1">
    <citation type="submission" date="2022-07" db="EMBL/GenBank/DDBJ databases">
        <authorList>
            <person name="Trinca V."/>
            <person name="Uliana J.V.C."/>
            <person name="Torres T.T."/>
            <person name="Ward R.J."/>
            <person name="Monesi N."/>
        </authorList>
    </citation>
    <scope>NUCLEOTIDE SEQUENCE</scope>
    <source>
        <strain evidence="5">HSMRA1968</strain>
        <tissue evidence="5">Whole embryos</tissue>
    </source>
</reference>
<feature type="domain" description="CUB" evidence="4">
    <location>
        <begin position="235"/>
        <end position="348"/>
    </location>
</feature>
<dbReference type="FunFam" id="2.60.120.290:FF:000005">
    <property type="entry name" value="Procollagen C-endopeptidase enhancer 1"/>
    <property type="match status" value="2"/>
</dbReference>
<dbReference type="InterPro" id="IPR035914">
    <property type="entry name" value="Sperma_CUB_dom_sf"/>
</dbReference>
<dbReference type="FunFam" id="2.60.120.290:FF:000013">
    <property type="entry name" value="Membrane frizzled-related protein"/>
    <property type="match status" value="1"/>
</dbReference>
<proteinExistence type="predicted"/>
<evidence type="ECO:0000256" key="3">
    <source>
        <dbReference type="PROSITE-ProRule" id="PRU00059"/>
    </source>
</evidence>
<protein>
    <submittedName>
        <fullName evidence="5">Cubilin like</fullName>
    </submittedName>
</protein>
<accession>A0A9Q0S4V2</accession>
<feature type="domain" description="CUB" evidence="4">
    <location>
        <begin position="352"/>
        <end position="465"/>
    </location>
</feature>
<feature type="non-terminal residue" evidence="5">
    <location>
        <position position="1"/>
    </location>
</feature>
<dbReference type="InterPro" id="IPR000859">
    <property type="entry name" value="CUB_dom"/>
</dbReference>
<dbReference type="OrthoDB" id="10009301at2759"/>
<dbReference type="SUPFAM" id="SSF49854">
    <property type="entry name" value="Spermadhesin, CUB domain"/>
    <property type="match status" value="5"/>
</dbReference>
<dbReference type="PROSITE" id="PS01180">
    <property type="entry name" value="CUB"/>
    <property type="match status" value="5"/>
</dbReference>
<sequence length="531" mass="58813">PVCGETFDTDSYGTIASPGTPGNYPPNRDCEWHITAPYGKYIQLHFFTMHLESHETCQYDYVAIYSGSSTFDTLLKKFCNTSRPEPLTILGNRVVVQFHSDETGSDAGFQIHYTVIEGLPGCGGVFTASEGEFGPPIQNDVYQMNMLCEYLIRMPVGSRIQIKFKSFQLEDTRNCELDYVEIFEGTSDKHPKVNRYCGNAVPPPYTSLGNSLLMVFKSDISGHYEGFRVTYEVVCGGLFENETGVITSPLYPNPYKASHSCYYEILAPLGKAISLHFEDFDIENPFEEYNCDFVSVFDGFDVNSTEIGKYCGTSLPPDTISTLNVLLLLLQSDVSISGKGFKASYSFVDVKCGGVIRKLGHEILSPKQPVTDHGHNAECVWIIVAPEGFLVQLTFTDFSLEDSKECSLDSVTLYEGSASNGTKIHTYCGISLPPVTQSTNNVLSIKYISGSSDAVEGFRAQYVFIDSQTACGGTFYTSSGNLRSPGWPSKYPRINACTWTLIAPTGQQIELLVNAFELEERLHCDSDYLEI</sequence>
<keyword evidence="6" id="KW-1185">Reference proteome</keyword>
<evidence type="ECO:0000256" key="2">
    <source>
        <dbReference type="ARBA" id="ARBA00023157"/>
    </source>
</evidence>
<keyword evidence="1" id="KW-0677">Repeat</keyword>
<dbReference type="EMBL" id="WJQU01000002">
    <property type="protein sequence ID" value="KAJ6643395.1"/>
    <property type="molecule type" value="Genomic_DNA"/>
</dbReference>
<feature type="domain" description="CUB" evidence="4">
    <location>
        <begin position="3"/>
        <end position="116"/>
    </location>
</feature>
<evidence type="ECO:0000313" key="5">
    <source>
        <dbReference type="EMBL" id="KAJ6643395.1"/>
    </source>
</evidence>
<gene>
    <name evidence="5" type="primary">Cubn_7</name>
    <name evidence="5" type="ORF">Bhyg_08356</name>
</gene>
<dbReference type="Proteomes" id="UP001151699">
    <property type="component" value="Chromosome B"/>
</dbReference>
<dbReference type="Pfam" id="PF00431">
    <property type="entry name" value="CUB"/>
    <property type="match status" value="5"/>
</dbReference>
<feature type="domain" description="CUB" evidence="4">
    <location>
        <begin position="122"/>
        <end position="234"/>
    </location>
</feature>
<evidence type="ECO:0000259" key="4">
    <source>
        <dbReference type="PROSITE" id="PS01180"/>
    </source>
</evidence>
<dbReference type="AlphaFoldDB" id="A0A9Q0S4V2"/>
<dbReference type="SMART" id="SM00042">
    <property type="entry name" value="CUB"/>
    <property type="match status" value="4"/>
</dbReference>